<organism evidence="2 3">
    <name type="scientific">Caenorhabditis tropicalis</name>
    <dbReference type="NCBI Taxonomy" id="1561998"/>
    <lineage>
        <taxon>Eukaryota</taxon>
        <taxon>Metazoa</taxon>
        <taxon>Ecdysozoa</taxon>
        <taxon>Nematoda</taxon>
        <taxon>Chromadorea</taxon>
        <taxon>Rhabditida</taxon>
        <taxon>Rhabditina</taxon>
        <taxon>Rhabditomorpha</taxon>
        <taxon>Rhabditoidea</taxon>
        <taxon>Rhabditidae</taxon>
        <taxon>Peloderinae</taxon>
        <taxon>Caenorhabditis</taxon>
    </lineage>
</organism>
<dbReference type="AlphaFoldDB" id="A0A1I7TPL9"/>
<evidence type="ECO:0000256" key="1">
    <source>
        <dbReference type="SAM" id="Coils"/>
    </source>
</evidence>
<dbReference type="Proteomes" id="UP000095282">
    <property type="component" value="Unplaced"/>
</dbReference>
<evidence type="ECO:0000313" key="3">
    <source>
        <dbReference type="WBParaSite" id="Csp11.Scaffold629.g10517.t3"/>
    </source>
</evidence>
<keyword evidence="2" id="KW-1185">Reference proteome</keyword>
<proteinExistence type="predicted"/>
<protein>
    <submittedName>
        <fullName evidence="3">Nucleoporin GLE1</fullName>
    </submittedName>
</protein>
<feature type="coiled-coil region" evidence="1">
    <location>
        <begin position="31"/>
        <end position="101"/>
    </location>
</feature>
<evidence type="ECO:0000313" key="2">
    <source>
        <dbReference type="Proteomes" id="UP000095282"/>
    </source>
</evidence>
<name>A0A1I7TPL9_9PELO</name>
<reference evidence="3" key="1">
    <citation type="submission" date="2016-11" db="UniProtKB">
        <authorList>
            <consortium name="WormBaseParasite"/>
        </authorList>
    </citation>
    <scope>IDENTIFICATION</scope>
</reference>
<sequence>MDMSHLQSREALIDWDHQRLFESRRAPGPTVAELQEQLEAERKAHRETKLKMKAMEEACERQTDEMINEQFKQYNLYHKELEKKEDEVREMTKEVDRLKGIISEFWELLEEEEKGSQKKAQKTEIKRVSSARTKYVKKVEDKVFGENKDIESADKDADNAMDQEVNEKQSSMIGSLIFGTDFRKLNVERCAKMLEKNFLFNSSNMNF</sequence>
<accession>A0A1I7TPL9</accession>
<keyword evidence="1" id="KW-0175">Coiled coil</keyword>
<dbReference type="WBParaSite" id="Csp11.Scaffold629.g10517.t3">
    <property type="protein sequence ID" value="Csp11.Scaffold629.g10517.t3"/>
    <property type="gene ID" value="Csp11.Scaffold629.g10517"/>
</dbReference>